<evidence type="ECO:0000313" key="2">
    <source>
        <dbReference type="Proteomes" id="UP001290861"/>
    </source>
</evidence>
<dbReference type="Gene3D" id="2.40.70.10">
    <property type="entry name" value="Acid Proteases"/>
    <property type="match status" value="1"/>
</dbReference>
<protein>
    <recommendedName>
        <fullName evidence="3">Aspartyl protease</fullName>
    </recommendedName>
</protein>
<keyword evidence="2" id="KW-1185">Reference proteome</keyword>
<accession>A0ABU5MYX2</accession>
<reference evidence="1 2" key="1">
    <citation type="journal article" date="2024" name="Appl. Environ. Microbiol.">
        <title>Pontiella agarivorans sp. nov., a novel marine anaerobic bacterium capable of degrading macroalgal polysaccharides and fixing nitrogen.</title>
        <authorList>
            <person name="Liu N."/>
            <person name="Kivenson V."/>
            <person name="Peng X."/>
            <person name="Cui Z."/>
            <person name="Lankiewicz T.S."/>
            <person name="Gosselin K.M."/>
            <person name="English C.J."/>
            <person name="Blair E.M."/>
            <person name="O'Malley M.A."/>
            <person name="Valentine D.L."/>
        </authorList>
    </citation>
    <scope>NUCLEOTIDE SEQUENCE [LARGE SCALE GENOMIC DNA]</scope>
    <source>
        <strain evidence="1 2">NLcol2</strain>
    </source>
</reference>
<organism evidence="1 2">
    <name type="scientific">Pontiella agarivorans</name>
    <dbReference type="NCBI Taxonomy" id="3038953"/>
    <lineage>
        <taxon>Bacteria</taxon>
        <taxon>Pseudomonadati</taxon>
        <taxon>Kiritimatiellota</taxon>
        <taxon>Kiritimatiellia</taxon>
        <taxon>Kiritimatiellales</taxon>
        <taxon>Pontiellaceae</taxon>
        <taxon>Pontiella</taxon>
    </lineage>
</organism>
<dbReference type="Proteomes" id="UP001290861">
    <property type="component" value="Unassembled WGS sequence"/>
</dbReference>
<gene>
    <name evidence="1" type="ORF">P9H32_12265</name>
</gene>
<sequence>MVPRPQTILAAALLLAGKLPASEEFVLPRMQRNVYLSHAKPAEQFGLKTVEGEKGPTYAGSAKIIPEQPATIAFETGPIPVIRVSGTTAFDPMNALLDTGSPVSWMEFGTAQKFDAVFLGSRRDPMVYTGNLNTGKVPGYAAAVPVMKMGYIDVQNTPLYVRMAMNSLGPLARGIAAPRIDAVFGYDLLKNFEYIHFDFQKREVCFSSTDIYVPDTDLLMSICSMVKVPEGGLAVEGSISGIPTPVILDVAGDFHFSRGEVKVHLTRQVSLGDVVWRKVPTLLLPPGEKRMPRAGRRMLERYTVTVCPKKGVVYFERLPE</sequence>
<evidence type="ECO:0008006" key="3">
    <source>
        <dbReference type="Google" id="ProtNLM"/>
    </source>
</evidence>
<name>A0ABU5MYX2_9BACT</name>
<dbReference type="RefSeq" id="WP_322609181.1">
    <property type="nucleotide sequence ID" value="NZ_JARVCO010000010.1"/>
</dbReference>
<proteinExistence type="predicted"/>
<evidence type="ECO:0000313" key="1">
    <source>
        <dbReference type="EMBL" id="MDZ8119397.1"/>
    </source>
</evidence>
<comment type="caution">
    <text evidence="1">The sequence shown here is derived from an EMBL/GenBank/DDBJ whole genome shotgun (WGS) entry which is preliminary data.</text>
</comment>
<dbReference type="EMBL" id="JARVCO010000010">
    <property type="protein sequence ID" value="MDZ8119397.1"/>
    <property type="molecule type" value="Genomic_DNA"/>
</dbReference>
<dbReference type="InterPro" id="IPR021109">
    <property type="entry name" value="Peptidase_aspartic_dom_sf"/>
</dbReference>